<dbReference type="InterPro" id="IPR001207">
    <property type="entry name" value="Transposase_mutator"/>
</dbReference>
<gene>
    <name evidence="6" type="ORF">DSM3645_15190</name>
</gene>
<comment type="caution">
    <text evidence="6">The sequence shown here is derived from an EMBL/GenBank/DDBJ whole genome shotgun (WGS) entry which is preliminary data.</text>
</comment>
<dbReference type="GO" id="GO:0003677">
    <property type="term" value="F:DNA binding"/>
    <property type="evidence" value="ECO:0007669"/>
    <property type="project" value="UniProtKB-KW"/>
</dbReference>
<evidence type="ECO:0000256" key="1">
    <source>
        <dbReference type="ARBA" id="ARBA00002190"/>
    </source>
</evidence>
<dbReference type="GO" id="GO:0004803">
    <property type="term" value="F:transposase activity"/>
    <property type="evidence" value="ECO:0007669"/>
    <property type="project" value="InterPro"/>
</dbReference>
<reference evidence="6 7" key="1">
    <citation type="submission" date="2006-02" db="EMBL/GenBank/DDBJ databases">
        <authorList>
            <person name="Amann R."/>
            <person name="Ferriera S."/>
            <person name="Johnson J."/>
            <person name="Kravitz S."/>
            <person name="Halpern A."/>
            <person name="Remington K."/>
            <person name="Beeson K."/>
            <person name="Tran B."/>
            <person name="Rogers Y.-H."/>
            <person name="Friedman R."/>
            <person name="Venter J.C."/>
        </authorList>
    </citation>
    <scope>NUCLEOTIDE SEQUENCE [LARGE SCALE GENOMIC DNA]</scope>
    <source>
        <strain evidence="6 7">DSM 3645</strain>
    </source>
</reference>
<dbReference type="EMBL" id="AANZ01000041">
    <property type="protein sequence ID" value="EAQ77160.1"/>
    <property type="molecule type" value="Genomic_DNA"/>
</dbReference>
<keyword evidence="5" id="KW-0233">DNA recombination</keyword>
<dbReference type="Proteomes" id="UP000004358">
    <property type="component" value="Unassembled WGS sequence"/>
</dbReference>
<dbReference type="Pfam" id="PF00872">
    <property type="entry name" value="Transposase_mut"/>
    <property type="match status" value="1"/>
</dbReference>
<dbReference type="AlphaFoldDB" id="A4A257"/>
<sequence length="87" mass="9603">MLERIMKEIRRRTRVVGAFPDGQSALMLVAPGYATSPARTGAQGVTSTWTASANRRSEKTAKFKKLFLQRAAKTIFQSQAENQKSAT</sequence>
<keyword evidence="3" id="KW-0815">Transposition</keyword>
<dbReference type="STRING" id="314230.DSM3645_15190"/>
<evidence type="ECO:0000256" key="5">
    <source>
        <dbReference type="ARBA" id="ARBA00023172"/>
    </source>
</evidence>
<evidence type="ECO:0000313" key="6">
    <source>
        <dbReference type="EMBL" id="EAQ77160.1"/>
    </source>
</evidence>
<comment type="function">
    <text evidence="1">Required for the transposition of the insertion element.</text>
</comment>
<proteinExistence type="inferred from homology"/>
<evidence type="ECO:0000256" key="4">
    <source>
        <dbReference type="ARBA" id="ARBA00023125"/>
    </source>
</evidence>
<evidence type="ECO:0000256" key="3">
    <source>
        <dbReference type="ARBA" id="ARBA00022578"/>
    </source>
</evidence>
<evidence type="ECO:0000313" key="7">
    <source>
        <dbReference type="Proteomes" id="UP000004358"/>
    </source>
</evidence>
<accession>A4A257</accession>
<organism evidence="6 7">
    <name type="scientific">Blastopirellula marina DSM 3645</name>
    <dbReference type="NCBI Taxonomy" id="314230"/>
    <lineage>
        <taxon>Bacteria</taxon>
        <taxon>Pseudomonadati</taxon>
        <taxon>Planctomycetota</taxon>
        <taxon>Planctomycetia</taxon>
        <taxon>Pirellulales</taxon>
        <taxon>Pirellulaceae</taxon>
        <taxon>Blastopirellula</taxon>
    </lineage>
</organism>
<comment type="similarity">
    <text evidence="2">Belongs to the transposase mutator family.</text>
</comment>
<protein>
    <submittedName>
        <fullName evidence="6">Uncharacterized protein</fullName>
    </submittedName>
</protein>
<keyword evidence="4" id="KW-0238">DNA-binding</keyword>
<dbReference type="HOGENOM" id="CLU_2477139_0_0_0"/>
<dbReference type="GO" id="GO:0006313">
    <property type="term" value="P:DNA transposition"/>
    <property type="evidence" value="ECO:0007669"/>
    <property type="project" value="InterPro"/>
</dbReference>
<name>A4A257_9BACT</name>
<evidence type="ECO:0000256" key="2">
    <source>
        <dbReference type="ARBA" id="ARBA00010961"/>
    </source>
</evidence>